<dbReference type="GO" id="GO:0020037">
    <property type="term" value="F:heme binding"/>
    <property type="evidence" value="ECO:0007669"/>
    <property type="project" value="TreeGrafter"/>
</dbReference>
<dbReference type="PIRSF" id="PIRSF006446">
    <property type="entry name" value="Cyt_quinol_oxidase_1"/>
    <property type="match status" value="1"/>
</dbReference>
<evidence type="ECO:0000313" key="14">
    <source>
        <dbReference type="EMBL" id="QNN65541.1"/>
    </source>
</evidence>
<evidence type="ECO:0000256" key="1">
    <source>
        <dbReference type="ARBA" id="ARBA00004651"/>
    </source>
</evidence>
<keyword evidence="4 12" id="KW-1003">Cell membrane</keyword>
<dbReference type="Proteomes" id="UP000515955">
    <property type="component" value="Chromosome"/>
</dbReference>
<keyword evidence="8 12" id="KW-0249">Electron transport</keyword>
<sequence length="483" mass="53002">MVVDPTALVLARAQFAFTVSFHFIFPAFSIGLASFLAVLEGRWLLTGRALYLDLYRYWLKIFAIVFAMGVVSGIVMSYQFGTNWAVFSDKAGGVIGPLMAYEVLTAFFLEAGFLGVMLFGMRKVGKGLHFAATLMVAIGTAISAFWILSVNSWMQTPTGFVMSPDGRFLPGPSWWDIIFNPSFPYRLVHTVIAAYLTTAFIVGAVGAWHLLKDTANEHARKMFSMAMWMAALVAPVQIFVGDVHGLNTLEHQPAKVMAMEGHYQSHPDGAPLYLFGIPNDREQRLDYPVAIPKASSLILTHDPNAPLDGLDTIAPEDRPPVWIVFWSFRIMVGIGFAMLALGLWSLVARARKRLYDWRALHRTAIVMGPSGLVAVIAGWVTTEVGRQPFTVYGLLRTADSASPLAAPAVAASLIAFVVVYTAVFGIGVWYIFKLMSHAPHPHETGIEQTERAPLRTAGITPGPTQNPTREQDGSPLPTVEDDR</sequence>
<dbReference type="GO" id="GO:0009055">
    <property type="term" value="F:electron transfer activity"/>
    <property type="evidence" value="ECO:0007669"/>
    <property type="project" value="UniProtKB-UniRule"/>
</dbReference>
<feature type="transmembrane region" description="Helical" evidence="12">
    <location>
        <begin position="192"/>
        <end position="211"/>
    </location>
</feature>
<dbReference type="GO" id="GO:0070069">
    <property type="term" value="C:cytochrome complex"/>
    <property type="evidence" value="ECO:0007669"/>
    <property type="project" value="UniProtKB-UniRule"/>
</dbReference>
<dbReference type="Pfam" id="PF01654">
    <property type="entry name" value="Cyt_bd_oxida_I"/>
    <property type="match status" value="1"/>
</dbReference>
<dbReference type="GO" id="GO:0019646">
    <property type="term" value="P:aerobic electron transport chain"/>
    <property type="evidence" value="ECO:0007669"/>
    <property type="project" value="InterPro"/>
</dbReference>
<dbReference type="GO" id="GO:0005886">
    <property type="term" value="C:plasma membrane"/>
    <property type="evidence" value="ECO:0007669"/>
    <property type="project" value="UniProtKB-SubCell"/>
</dbReference>
<dbReference type="GO" id="GO:0016682">
    <property type="term" value="F:oxidoreductase activity, acting on diphenols and related substances as donors, oxygen as acceptor"/>
    <property type="evidence" value="ECO:0007669"/>
    <property type="project" value="TreeGrafter"/>
</dbReference>
<keyword evidence="10 12" id="KW-0408">Iron</keyword>
<keyword evidence="6 12" id="KW-0812">Transmembrane</keyword>
<keyword evidence="3 12" id="KW-0813">Transport</keyword>
<dbReference type="InterPro" id="IPR002585">
    <property type="entry name" value="Cyt-d_ubiquinol_oxidase_su_1"/>
</dbReference>
<dbReference type="PANTHER" id="PTHR30365">
    <property type="entry name" value="CYTOCHROME D UBIQUINOL OXIDASE"/>
    <property type="match status" value="1"/>
</dbReference>
<feature type="compositionally biased region" description="Basic and acidic residues" evidence="13">
    <location>
        <begin position="443"/>
        <end position="453"/>
    </location>
</feature>
<organism evidence="14 15">
    <name type="scientific">Sphingomonas rhizophila</name>
    <dbReference type="NCBI Taxonomy" id="2071607"/>
    <lineage>
        <taxon>Bacteria</taxon>
        <taxon>Pseudomonadati</taxon>
        <taxon>Pseudomonadota</taxon>
        <taxon>Alphaproteobacteria</taxon>
        <taxon>Sphingomonadales</taxon>
        <taxon>Sphingomonadaceae</taxon>
        <taxon>Sphingomonas</taxon>
    </lineage>
</organism>
<comment type="subcellular location">
    <subcellularLocation>
        <location evidence="12">Cell inner membrane</location>
    </subcellularLocation>
    <subcellularLocation>
        <location evidence="1">Cell membrane</location>
        <topology evidence="1">Multi-pass membrane protein</topology>
    </subcellularLocation>
</comment>
<feature type="transmembrane region" description="Helical" evidence="12">
    <location>
        <begin position="127"/>
        <end position="148"/>
    </location>
</feature>
<dbReference type="GO" id="GO:0046872">
    <property type="term" value="F:metal ion binding"/>
    <property type="evidence" value="ECO:0007669"/>
    <property type="project" value="UniProtKB-UniRule"/>
</dbReference>
<evidence type="ECO:0000256" key="8">
    <source>
        <dbReference type="ARBA" id="ARBA00022982"/>
    </source>
</evidence>
<feature type="region of interest" description="Disordered" evidence="13">
    <location>
        <begin position="443"/>
        <end position="483"/>
    </location>
</feature>
<evidence type="ECO:0000256" key="9">
    <source>
        <dbReference type="ARBA" id="ARBA00022989"/>
    </source>
</evidence>
<dbReference type="RefSeq" id="WP_187542532.1">
    <property type="nucleotide sequence ID" value="NZ_CP060717.1"/>
</dbReference>
<reference evidence="14 15" key="1">
    <citation type="submission" date="2020-08" db="EMBL/GenBank/DDBJ databases">
        <title>Genome sequence of Sphingomonas rhizophila KACC 19189T.</title>
        <authorList>
            <person name="Hyun D.-W."/>
            <person name="Bae J.-W."/>
        </authorList>
    </citation>
    <scope>NUCLEOTIDE SEQUENCE [LARGE SCALE GENOMIC DNA]</scope>
    <source>
        <strain evidence="14 15">KACC 19189</strain>
    </source>
</reference>
<feature type="transmembrane region" description="Helical" evidence="12">
    <location>
        <begin position="98"/>
        <end position="120"/>
    </location>
</feature>
<feature type="transmembrane region" description="Helical" evidence="12">
    <location>
        <begin position="404"/>
        <end position="432"/>
    </location>
</feature>
<gene>
    <name evidence="14" type="ORF">H9L12_02830</name>
</gene>
<dbReference type="AlphaFoldDB" id="A0A7G9SCG6"/>
<feature type="transmembrane region" description="Helical" evidence="12">
    <location>
        <begin position="57"/>
        <end position="78"/>
    </location>
</feature>
<comment type="similarity">
    <text evidence="2 12">Belongs to the cytochrome ubiquinol oxidase subunit 1 family.</text>
</comment>
<accession>A0A7G9SCG6</accession>
<evidence type="ECO:0000256" key="2">
    <source>
        <dbReference type="ARBA" id="ARBA00009819"/>
    </source>
</evidence>
<evidence type="ECO:0000256" key="3">
    <source>
        <dbReference type="ARBA" id="ARBA00022448"/>
    </source>
</evidence>
<feature type="transmembrane region" description="Helical" evidence="12">
    <location>
        <begin position="323"/>
        <end position="347"/>
    </location>
</feature>
<keyword evidence="9 12" id="KW-1133">Transmembrane helix</keyword>
<proteinExistence type="inferred from homology"/>
<evidence type="ECO:0000256" key="12">
    <source>
        <dbReference type="PIRNR" id="PIRNR006446"/>
    </source>
</evidence>
<protein>
    <submittedName>
        <fullName evidence="14">Cytochrome ubiquinol oxidase subunit I</fullName>
    </submittedName>
</protein>
<evidence type="ECO:0000256" key="7">
    <source>
        <dbReference type="ARBA" id="ARBA00022723"/>
    </source>
</evidence>
<evidence type="ECO:0000256" key="13">
    <source>
        <dbReference type="SAM" id="MobiDB-lite"/>
    </source>
</evidence>
<evidence type="ECO:0000256" key="4">
    <source>
        <dbReference type="ARBA" id="ARBA00022475"/>
    </source>
</evidence>
<dbReference type="PANTHER" id="PTHR30365:SF14">
    <property type="entry name" value="CYTOCHROME BD MENAQUINOL OXIDASE SUBUNIT I-RELATED"/>
    <property type="match status" value="1"/>
</dbReference>
<evidence type="ECO:0000256" key="10">
    <source>
        <dbReference type="ARBA" id="ARBA00023004"/>
    </source>
</evidence>
<feature type="transmembrane region" description="Helical" evidence="12">
    <location>
        <begin position="359"/>
        <end position="380"/>
    </location>
</feature>
<evidence type="ECO:0000256" key="11">
    <source>
        <dbReference type="ARBA" id="ARBA00023136"/>
    </source>
</evidence>
<evidence type="ECO:0000256" key="6">
    <source>
        <dbReference type="ARBA" id="ARBA00022692"/>
    </source>
</evidence>
<keyword evidence="11 12" id="KW-0472">Membrane</keyword>
<evidence type="ECO:0000313" key="15">
    <source>
        <dbReference type="Proteomes" id="UP000515955"/>
    </source>
</evidence>
<keyword evidence="7 12" id="KW-0479">Metal-binding</keyword>
<evidence type="ECO:0000256" key="5">
    <source>
        <dbReference type="ARBA" id="ARBA00022617"/>
    </source>
</evidence>
<keyword evidence="5 12" id="KW-0349">Heme</keyword>
<feature type="transmembrane region" description="Helical" evidence="12">
    <location>
        <begin position="223"/>
        <end position="240"/>
    </location>
</feature>
<dbReference type="EMBL" id="CP060717">
    <property type="protein sequence ID" value="QNN65541.1"/>
    <property type="molecule type" value="Genomic_DNA"/>
</dbReference>
<name>A0A7G9SCG6_9SPHN</name>
<dbReference type="KEGG" id="srhi:H9L12_02830"/>
<feature type="transmembrane region" description="Helical" evidence="12">
    <location>
        <begin position="20"/>
        <end position="45"/>
    </location>
</feature>
<keyword evidence="15" id="KW-1185">Reference proteome</keyword>